<dbReference type="InterPro" id="IPR053827">
    <property type="entry name" value="Gp10_C"/>
</dbReference>
<evidence type="ECO:0000313" key="3">
    <source>
        <dbReference type="Proteomes" id="UP000643810"/>
    </source>
</evidence>
<protein>
    <recommendedName>
        <fullName evidence="1">Baseplate structural protein Gp10 C-terminal domain-containing protein</fullName>
    </recommendedName>
</protein>
<name>A0ABR7GDN4_9FIRM</name>
<reference evidence="2 3" key="1">
    <citation type="submission" date="2020-08" db="EMBL/GenBank/DDBJ databases">
        <title>Genome public.</title>
        <authorList>
            <person name="Liu C."/>
            <person name="Sun Q."/>
        </authorList>
    </citation>
    <scope>NUCLEOTIDE SEQUENCE [LARGE SCALE GENOMIC DNA]</scope>
    <source>
        <strain evidence="2 3">NSJ-9</strain>
    </source>
</reference>
<evidence type="ECO:0000313" key="2">
    <source>
        <dbReference type="EMBL" id="MBC5685545.1"/>
    </source>
</evidence>
<keyword evidence="3" id="KW-1185">Reference proteome</keyword>
<dbReference type="Proteomes" id="UP000643810">
    <property type="component" value="Unassembled WGS sequence"/>
</dbReference>
<dbReference type="SUPFAM" id="SSF88874">
    <property type="entry name" value="Receptor-binding domain of short tail fibre protein gp12"/>
    <property type="match status" value="1"/>
</dbReference>
<feature type="domain" description="Baseplate structural protein Gp10 C-terminal" evidence="1">
    <location>
        <begin position="67"/>
        <end position="220"/>
    </location>
</feature>
<dbReference type="EMBL" id="JACOPG010000001">
    <property type="protein sequence ID" value="MBC5685545.1"/>
    <property type="molecule type" value="Genomic_DNA"/>
</dbReference>
<evidence type="ECO:0000259" key="1">
    <source>
        <dbReference type="Pfam" id="PF21939"/>
    </source>
</evidence>
<accession>A0ABR7GDN4</accession>
<organism evidence="2 3">
    <name type="scientific">Roseburia lenta</name>
    <dbReference type="NCBI Taxonomy" id="2763061"/>
    <lineage>
        <taxon>Bacteria</taxon>
        <taxon>Bacillati</taxon>
        <taxon>Bacillota</taxon>
        <taxon>Clostridia</taxon>
        <taxon>Lachnospirales</taxon>
        <taxon>Lachnospiraceae</taxon>
        <taxon>Roseburia</taxon>
    </lineage>
</organism>
<dbReference type="Pfam" id="PF21939">
    <property type="entry name" value="Gp10_C"/>
    <property type="match status" value="1"/>
</dbReference>
<proteinExistence type="predicted"/>
<dbReference type="RefSeq" id="WP_186853800.1">
    <property type="nucleotide sequence ID" value="NZ_JACOPG010000001.1"/>
</dbReference>
<sequence>MERNKMVMPEPMANLLMECICVLCKIQERASVLSFSLLNLKMELVRSHVGMIVQSTTLDTEAKVIAIYGGTSWSKVEGRFLLGTSSSYAVNSIGGEAAHTLTTAEMPSHTHGLNGHTHSIPELSGSTSAAGSHVHNSKDYYTFNSGNGTRGIISVSGGSAANLCLADIMDIMHIAGNHNHKVVTNQSTTGGNSGITSANGSGNAHNNMPPYKAVYIWERTK</sequence>
<comment type="caution">
    <text evidence="2">The sequence shown here is derived from an EMBL/GenBank/DDBJ whole genome shotgun (WGS) entry which is preliminary data.</text>
</comment>
<gene>
    <name evidence="2" type="ORF">H8R94_02760</name>
</gene>